<protein>
    <submittedName>
        <fullName evidence="3">Rhodanese-like domain-containing protein</fullName>
    </submittedName>
</protein>
<evidence type="ECO:0000313" key="4">
    <source>
        <dbReference type="Proteomes" id="UP001195660"/>
    </source>
</evidence>
<dbReference type="SUPFAM" id="SSF52821">
    <property type="entry name" value="Rhodanese/Cell cycle control phosphatase"/>
    <property type="match status" value="1"/>
</dbReference>
<gene>
    <name evidence="3" type="ORF">GM173_09500</name>
</gene>
<keyword evidence="1" id="KW-0732">Signal</keyword>
<dbReference type="InterPro" id="IPR052367">
    <property type="entry name" value="Thiosulfate_ST/Rhodanese-like"/>
</dbReference>
<name>A0ABS2CCD5_9NEIS</name>
<dbReference type="Gene3D" id="3.40.250.10">
    <property type="entry name" value="Rhodanese-like domain"/>
    <property type="match status" value="1"/>
</dbReference>
<dbReference type="EMBL" id="WOFE01000003">
    <property type="protein sequence ID" value="MBM5571816.1"/>
    <property type="molecule type" value="Genomic_DNA"/>
</dbReference>
<dbReference type="SMART" id="SM00450">
    <property type="entry name" value="RHOD"/>
    <property type="match status" value="1"/>
</dbReference>
<accession>A0ABS2CCD5</accession>
<dbReference type="InterPro" id="IPR001763">
    <property type="entry name" value="Rhodanese-like_dom"/>
</dbReference>
<feature type="signal peptide" evidence="1">
    <location>
        <begin position="1"/>
        <end position="19"/>
    </location>
</feature>
<dbReference type="Pfam" id="PF00581">
    <property type="entry name" value="Rhodanese"/>
    <property type="match status" value="1"/>
</dbReference>
<feature type="chain" id="PRO_5047093246" evidence="1">
    <location>
        <begin position="20"/>
        <end position="119"/>
    </location>
</feature>
<keyword evidence="4" id="KW-1185">Reference proteome</keyword>
<dbReference type="CDD" id="cd00158">
    <property type="entry name" value="RHOD"/>
    <property type="match status" value="1"/>
</dbReference>
<organism evidence="3 4">
    <name type="scientific">Deefgea chitinilytica</name>
    <dbReference type="NCBI Taxonomy" id="570276"/>
    <lineage>
        <taxon>Bacteria</taxon>
        <taxon>Pseudomonadati</taxon>
        <taxon>Pseudomonadota</taxon>
        <taxon>Betaproteobacteria</taxon>
        <taxon>Neisseriales</taxon>
        <taxon>Chitinibacteraceae</taxon>
        <taxon>Deefgea</taxon>
    </lineage>
</organism>
<comment type="caution">
    <text evidence="3">The sequence shown here is derived from an EMBL/GenBank/DDBJ whole genome shotgun (WGS) entry which is preliminary data.</text>
</comment>
<dbReference type="Proteomes" id="UP001195660">
    <property type="component" value="Unassembled WGS sequence"/>
</dbReference>
<sequence length="119" mass="12879">MKMIWHMVFLFAVAISAFAADVSYLGVKPAVIIDVRTPEEFAAGHLDGAVNIPYEQIGKGINTIPSLTKSSPILIYCRSGRRSAIAAQSLEQLGFQRVYDGGAMSDVQRKLQSCAAKTC</sequence>
<evidence type="ECO:0000259" key="2">
    <source>
        <dbReference type="PROSITE" id="PS50206"/>
    </source>
</evidence>
<reference evidence="3 4" key="1">
    <citation type="submission" date="2019-11" db="EMBL/GenBank/DDBJ databases">
        <title>Novel Deefgea species.</title>
        <authorList>
            <person name="Han J.-H."/>
        </authorList>
    </citation>
    <scope>NUCLEOTIDE SEQUENCE [LARGE SCALE GENOMIC DNA]</scope>
    <source>
        <strain evidence="3 4">LMG 24817</strain>
    </source>
</reference>
<evidence type="ECO:0000256" key="1">
    <source>
        <dbReference type="SAM" id="SignalP"/>
    </source>
</evidence>
<dbReference type="PANTHER" id="PTHR45431">
    <property type="entry name" value="RHODANESE-LIKE DOMAIN-CONTAINING PROTEIN 15, CHLOROPLASTIC"/>
    <property type="match status" value="1"/>
</dbReference>
<dbReference type="PANTHER" id="PTHR45431:SF3">
    <property type="entry name" value="RHODANESE-LIKE DOMAIN-CONTAINING PROTEIN 15, CHLOROPLASTIC"/>
    <property type="match status" value="1"/>
</dbReference>
<dbReference type="PROSITE" id="PS50206">
    <property type="entry name" value="RHODANESE_3"/>
    <property type="match status" value="1"/>
</dbReference>
<dbReference type="RefSeq" id="WP_203571138.1">
    <property type="nucleotide sequence ID" value="NZ_WOFE01000003.1"/>
</dbReference>
<feature type="domain" description="Rhodanese" evidence="2">
    <location>
        <begin position="26"/>
        <end position="115"/>
    </location>
</feature>
<evidence type="ECO:0000313" key="3">
    <source>
        <dbReference type="EMBL" id="MBM5571816.1"/>
    </source>
</evidence>
<proteinExistence type="predicted"/>
<dbReference type="InterPro" id="IPR036873">
    <property type="entry name" value="Rhodanese-like_dom_sf"/>
</dbReference>